<dbReference type="RefSeq" id="WP_152591968.1">
    <property type="nucleotide sequence ID" value="NZ_CP045227.1"/>
</dbReference>
<dbReference type="Proteomes" id="UP000326678">
    <property type="component" value="Chromosome Gxm2"/>
</dbReference>
<accession>A0A5P8WFN1</accession>
<evidence type="ECO:0000313" key="2">
    <source>
        <dbReference type="Proteomes" id="UP000326678"/>
    </source>
</evidence>
<reference evidence="1 2" key="1">
    <citation type="submission" date="2019-10" db="EMBL/GenBank/DDBJ databases">
        <title>Genomic and transcriptomic insights into the perfect genentic adaptation of a filamentous nitrogen-fixing cyanobacterium to rice fields.</title>
        <authorList>
            <person name="Chen Z."/>
        </authorList>
    </citation>
    <scope>NUCLEOTIDE SEQUENCE [LARGE SCALE GENOMIC DNA]</scope>
    <source>
        <strain evidence="1">CCNUC1</strain>
    </source>
</reference>
<proteinExistence type="predicted"/>
<evidence type="ECO:0000313" key="1">
    <source>
        <dbReference type="EMBL" id="QFS51410.1"/>
    </source>
</evidence>
<dbReference type="AlphaFoldDB" id="A0A5P8WFN1"/>
<dbReference type="EMBL" id="CP045227">
    <property type="protein sequence ID" value="QFS51410.1"/>
    <property type="molecule type" value="Genomic_DNA"/>
</dbReference>
<dbReference type="KEGG" id="nsh:GXM_08904"/>
<dbReference type="SUPFAM" id="SSF52540">
    <property type="entry name" value="P-loop containing nucleoside triphosphate hydrolases"/>
    <property type="match status" value="1"/>
</dbReference>
<name>A0A5P8WFN1_9NOSO</name>
<dbReference type="InterPro" id="IPR027417">
    <property type="entry name" value="P-loop_NTPase"/>
</dbReference>
<sequence length="250" mass="29586">MGVVYIGDRSVGKTHLAMELANPRNECVKVINLDYENLRTQLLDEKLEGTRPTDAQEVTYERYLDIQMRLPTGNKQVIVDWIDTPGEVWRKSWQADNLTQWNKLLEATRISEGILLILPPHRGMNIKSGVELEQFPSQQQWCNRFERWVDFFSKDCPKLRHIAICLNKADLFCDLQQEASRLAYSPHRNQMNWQQRHTYVWQRYFRQIQPQLEEINKNILGLSVRCFITSIYNRSLLELPWIYLGSFLAK</sequence>
<keyword evidence="2" id="KW-1185">Reference proteome</keyword>
<gene>
    <name evidence="1" type="ORF">GXM_08904</name>
</gene>
<protein>
    <submittedName>
        <fullName evidence="1">Uncharacterized protein</fullName>
    </submittedName>
</protein>
<organism evidence="1 2">
    <name type="scientific">Nostoc sphaeroides CCNUC1</name>
    <dbReference type="NCBI Taxonomy" id="2653204"/>
    <lineage>
        <taxon>Bacteria</taxon>
        <taxon>Bacillati</taxon>
        <taxon>Cyanobacteriota</taxon>
        <taxon>Cyanophyceae</taxon>
        <taxon>Nostocales</taxon>
        <taxon>Nostocaceae</taxon>
        <taxon>Nostoc</taxon>
    </lineage>
</organism>